<protein>
    <submittedName>
        <fullName evidence="1">Uncharacterized protein</fullName>
    </submittedName>
</protein>
<comment type="caution">
    <text evidence="1">The sequence shown here is derived from an EMBL/GenBank/DDBJ whole genome shotgun (WGS) entry which is preliminary data.</text>
</comment>
<reference evidence="1 2" key="1">
    <citation type="submission" date="2019-10" db="EMBL/GenBank/DDBJ databases">
        <title>Draft Genome Sequence of Cytophagaceae sp. SJW1-29.</title>
        <authorList>
            <person name="Choi A."/>
        </authorList>
    </citation>
    <scope>NUCLEOTIDE SEQUENCE [LARGE SCALE GENOMIC DNA]</scope>
    <source>
        <strain evidence="1 2">SJW1-29</strain>
    </source>
</reference>
<dbReference type="RefSeq" id="WP_152764632.1">
    <property type="nucleotide sequence ID" value="NZ_WHLY01000002.1"/>
</dbReference>
<dbReference type="EMBL" id="WHLY01000002">
    <property type="protein sequence ID" value="MPR36588.1"/>
    <property type="molecule type" value="Genomic_DNA"/>
</dbReference>
<sequence length="179" mass="20372">MITIYQSELYTMKTLTKFKLLPLGLAVWYTERHGEYVETVSREMPYPYEESLATALTHLRPHLMILTEMVDGLTPDEAQALMGADRYRVTGVTWGKDSCGVTLVGRKELRGNKVLNLVAPFTKFDDEFEEYMYSEGLYIAICDLEAEILEYIDGTKRGESPQLAIDFSTNPSTDDEVPH</sequence>
<evidence type="ECO:0000313" key="1">
    <source>
        <dbReference type="EMBL" id="MPR36588.1"/>
    </source>
</evidence>
<dbReference type="Proteomes" id="UP000479293">
    <property type="component" value="Unassembled WGS sequence"/>
</dbReference>
<gene>
    <name evidence="1" type="ORF">GBK04_25410</name>
</gene>
<name>A0A7C9FZZ5_9BACT</name>
<evidence type="ECO:0000313" key="2">
    <source>
        <dbReference type="Proteomes" id="UP000479293"/>
    </source>
</evidence>
<dbReference type="AlphaFoldDB" id="A0A7C9FZZ5"/>
<organism evidence="1 2">
    <name type="scientific">Salmonirosea aquatica</name>
    <dbReference type="NCBI Taxonomy" id="2654236"/>
    <lineage>
        <taxon>Bacteria</taxon>
        <taxon>Pseudomonadati</taxon>
        <taxon>Bacteroidota</taxon>
        <taxon>Cytophagia</taxon>
        <taxon>Cytophagales</taxon>
        <taxon>Spirosomataceae</taxon>
        <taxon>Salmonirosea</taxon>
    </lineage>
</organism>
<keyword evidence="2" id="KW-1185">Reference proteome</keyword>
<accession>A0A7C9FZZ5</accession>
<proteinExistence type="predicted"/>